<feature type="region of interest" description="Disordered" evidence="1">
    <location>
        <begin position="122"/>
        <end position="182"/>
    </location>
</feature>
<evidence type="ECO:0000313" key="3">
    <source>
        <dbReference type="Proteomes" id="UP000785200"/>
    </source>
</evidence>
<reference evidence="2" key="1">
    <citation type="submission" date="2019-07" db="EMBL/GenBank/DDBJ databases">
        <title>Hyphodiscus hymeniophilus genome sequencing and assembly.</title>
        <authorList>
            <person name="Kramer G."/>
            <person name="Nodwell J."/>
        </authorList>
    </citation>
    <scope>NUCLEOTIDE SEQUENCE</scope>
    <source>
        <strain evidence="2">ATCC 34498</strain>
    </source>
</reference>
<dbReference type="OrthoDB" id="4772806at2759"/>
<evidence type="ECO:0000256" key="1">
    <source>
        <dbReference type="SAM" id="MobiDB-lite"/>
    </source>
</evidence>
<protein>
    <submittedName>
        <fullName evidence="2">Uncharacterized protein</fullName>
    </submittedName>
</protein>
<gene>
    <name evidence="2" type="ORF">D0Z07_9378</name>
</gene>
<feature type="compositionally biased region" description="Basic and acidic residues" evidence="1">
    <location>
        <begin position="169"/>
        <end position="182"/>
    </location>
</feature>
<accession>A0A9P6SKX4</accession>
<proteinExistence type="predicted"/>
<sequence length="182" mass="19868">MVSFESLSHISPMASSQPPSVYQPSIYSAYSYPYPTYHSRNGSRERLLPVNKPVLSQSNLRYSGPRTATRQLAGPGARERMASNGIPILHEQKKSYGIGGAGNIMSAIGRPSDVIYPPRTNTDGTPRRSSVWSHITTTSPSTSPEGKRMSLLNLFGKKGSTGVADMEGDGYKEPEYEQGRKD</sequence>
<name>A0A9P6SKX4_9HELO</name>
<dbReference type="AlphaFoldDB" id="A0A9P6SKX4"/>
<feature type="compositionally biased region" description="Polar residues" evidence="1">
    <location>
        <begin position="122"/>
        <end position="135"/>
    </location>
</feature>
<keyword evidence="3" id="KW-1185">Reference proteome</keyword>
<organism evidence="2 3">
    <name type="scientific">Hyphodiscus hymeniophilus</name>
    <dbReference type="NCBI Taxonomy" id="353542"/>
    <lineage>
        <taxon>Eukaryota</taxon>
        <taxon>Fungi</taxon>
        <taxon>Dikarya</taxon>
        <taxon>Ascomycota</taxon>
        <taxon>Pezizomycotina</taxon>
        <taxon>Leotiomycetes</taxon>
        <taxon>Helotiales</taxon>
        <taxon>Hyphodiscaceae</taxon>
        <taxon>Hyphodiscus</taxon>
    </lineage>
</organism>
<evidence type="ECO:0000313" key="2">
    <source>
        <dbReference type="EMBL" id="KAG0644908.1"/>
    </source>
</evidence>
<dbReference type="EMBL" id="VNKQ01000022">
    <property type="protein sequence ID" value="KAG0644908.1"/>
    <property type="molecule type" value="Genomic_DNA"/>
</dbReference>
<dbReference type="Proteomes" id="UP000785200">
    <property type="component" value="Unassembled WGS sequence"/>
</dbReference>
<comment type="caution">
    <text evidence="2">The sequence shown here is derived from an EMBL/GenBank/DDBJ whole genome shotgun (WGS) entry which is preliminary data.</text>
</comment>